<protein>
    <recommendedName>
        <fullName evidence="7">tRNA dimethylallyltransferase</fullName>
    </recommendedName>
</protein>
<feature type="non-terminal residue" evidence="5">
    <location>
        <position position="169"/>
    </location>
</feature>
<dbReference type="GO" id="GO:0052381">
    <property type="term" value="F:tRNA dimethylallyltransferase activity"/>
    <property type="evidence" value="ECO:0007669"/>
    <property type="project" value="TreeGrafter"/>
</dbReference>
<evidence type="ECO:0000256" key="2">
    <source>
        <dbReference type="ARBA" id="ARBA00022679"/>
    </source>
</evidence>
<dbReference type="GO" id="GO:0006400">
    <property type="term" value="P:tRNA modification"/>
    <property type="evidence" value="ECO:0007669"/>
    <property type="project" value="TreeGrafter"/>
</dbReference>
<dbReference type="Pfam" id="PF01745">
    <property type="entry name" value="IPT"/>
    <property type="match status" value="1"/>
</dbReference>
<keyword evidence="4" id="KW-0067">ATP-binding</keyword>
<keyword evidence="2" id="KW-0808">Transferase</keyword>
<dbReference type="Pfam" id="PF01715">
    <property type="entry name" value="IPPT"/>
    <property type="match status" value="1"/>
</dbReference>
<dbReference type="AlphaFoldDB" id="A0A955L7T2"/>
<dbReference type="PANTHER" id="PTHR11088">
    <property type="entry name" value="TRNA DIMETHYLALLYLTRANSFERASE"/>
    <property type="match status" value="1"/>
</dbReference>
<evidence type="ECO:0000313" key="6">
    <source>
        <dbReference type="Proteomes" id="UP000754563"/>
    </source>
</evidence>
<accession>A0A955L7T2</accession>
<dbReference type="InterPro" id="IPR027417">
    <property type="entry name" value="P-loop_NTPase"/>
</dbReference>
<dbReference type="InterPro" id="IPR039657">
    <property type="entry name" value="Dimethylallyltransferase"/>
</dbReference>
<comment type="caution">
    <text evidence="5">The sequence shown here is derived from an EMBL/GenBank/DDBJ whole genome shotgun (WGS) entry which is preliminary data.</text>
</comment>
<reference evidence="5" key="2">
    <citation type="journal article" date="2021" name="Microbiome">
        <title>Successional dynamics and alternative stable states in a saline activated sludge microbial community over 9 years.</title>
        <authorList>
            <person name="Wang Y."/>
            <person name="Ye J."/>
            <person name="Ju F."/>
            <person name="Liu L."/>
            <person name="Boyd J.A."/>
            <person name="Deng Y."/>
            <person name="Parks D.H."/>
            <person name="Jiang X."/>
            <person name="Yin X."/>
            <person name="Woodcroft B.J."/>
            <person name="Tyson G.W."/>
            <person name="Hugenholtz P."/>
            <person name="Polz M.F."/>
            <person name="Zhang T."/>
        </authorList>
    </citation>
    <scope>NUCLEOTIDE SEQUENCE</scope>
    <source>
        <strain evidence="5">HKST-UBA11</strain>
    </source>
</reference>
<evidence type="ECO:0000313" key="5">
    <source>
        <dbReference type="EMBL" id="MCA9385583.1"/>
    </source>
</evidence>
<name>A0A955L7T2_9BACT</name>
<keyword evidence="3" id="KW-0547">Nucleotide-binding</keyword>
<proteinExistence type="inferred from homology"/>
<gene>
    <name evidence="5" type="ORF">KC717_02960</name>
</gene>
<dbReference type="Proteomes" id="UP000754563">
    <property type="component" value="Unassembled WGS sequence"/>
</dbReference>
<comment type="similarity">
    <text evidence="1">Belongs to the IPP transferase family.</text>
</comment>
<dbReference type="EMBL" id="JAGQLH010000029">
    <property type="protein sequence ID" value="MCA9385583.1"/>
    <property type="molecule type" value="Genomic_DNA"/>
</dbReference>
<organism evidence="5 6">
    <name type="scientific">Candidatus Dojkabacteria bacterium</name>
    <dbReference type="NCBI Taxonomy" id="2099670"/>
    <lineage>
        <taxon>Bacteria</taxon>
        <taxon>Candidatus Dojkabacteria</taxon>
    </lineage>
</organism>
<dbReference type="PANTHER" id="PTHR11088:SF60">
    <property type="entry name" value="TRNA DIMETHYLALLYLTRANSFERASE"/>
    <property type="match status" value="1"/>
</dbReference>
<evidence type="ECO:0000256" key="3">
    <source>
        <dbReference type="ARBA" id="ARBA00022741"/>
    </source>
</evidence>
<dbReference type="Gene3D" id="3.40.50.300">
    <property type="entry name" value="P-loop containing nucleotide triphosphate hydrolases"/>
    <property type="match status" value="1"/>
</dbReference>
<reference evidence="5" key="1">
    <citation type="submission" date="2020-04" db="EMBL/GenBank/DDBJ databases">
        <authorList>
            <person name="Zhang T."/>
        </authorList>
    </citation>
    <scope>NUCLEOTIDE SEQUENCE</scope>
    <source>
        <strain evidence="5">HKST-UBA11</strain>
    </source>
</reference>
<dbReference type="GO" id="GO:0005524">
    <property type="term" value="F:ATP binding"/>
    <property type="evidence" value="ECO:0007669"/>
    <property type="project" value="UniProtKB-KW"/>
</dbReference>
<sequence>MKKLIVVGGPTASGKTTLAIKCAQNLEGELINADSVQIYKGLTIGSNKGNLSLIRNEVVCGRTIPVYELEKSGVPGHLFDICDPDELFDVAHYKKLADEVILSIQNKDMHPILVGGTGLYIDAVIKNYDLSSKTYDASLRKELESSSVGELQDRLQSLKPGLLESLNNS</sequence>
<evidence type="ECO:0000256" key="1">
    <source>
        <dbReference type="ARBA" id="ARBA00005842"/>
    </source>
</evidence>
<evidence type="ECO:0008006" key="7">
    <source>
        <dbReference type="Google" id="ProtNLM"/>
    </source>
</evidence>
<dbReference type="SUPFAM" id="SSF52540">
    <property type="entry name" value="P-loop containing nucleoside triphosphate hydrolases"/>
    <property type="match status" value="1"/>
</dbReference>
<evidence type="ECO:0000256" key="4">
    <source>
        <dbReference type="ARBA" id="ARBA00022840"/>
    </source>
</evidence>